<feature type="transmembrane region" description="Helical" evidence="1">
    <location>
        <begin position="12"/>
        <end position="35"/>
    </location>
</feature>
<keyword evidence="1" id="KW-0812">Transmembrane</keyword>
<gene>
    <name evidence="2" type="ORF">QBC42DRAFT_105376</name>
</gene>
<comment type="caution">
    <text evidence="2">The sequence shown here is derived from an EMBL/GenBank/DDBJ whole genome shotgun (WGS) entry which is preliminary data.</text>
</comment>
<dbReference type="EMBL" id="MU865011">
    <property type="protein sequence ID" value="KAK4460473.1"/>
    <property type="molecule type" value="Genomic_DNA"/>
</dbReference>
<keyword evidence="3" id="KW-1185">Reference proteome</keyword>
<evidence type="ECO:0000256" key="1">
    <source>
        <dbReference type="SAM" id="Phobius"/>
    </source>
</evidence>
<reference evidence="2" key="2">
    <citation type="submission" date="2023-06" db="EMBL/GenBank/DDBJ databases">
        <authorList>
            <consortium name="Lawrence Berkeley National Laboratory"/>
            <person name="Mondo S.J."/>
            <person name="Hensen N."/>
            <person name="Bonometti L."/>
            <person name="Westerberg I."/>
            <person name="Brannstrom I.O."/>
            <person name="Guillou S."/>
            <person name="Cros-Aarteil S."/>
            <person name="Calhoun S."/>
            <person name="Haridas S."/>
            <person name="Kuo A."/>
            <person name="Pangilinan J."/>
            <person name="Riley R."/>
            <person name="Labutti K."/>
            <person name="Andreopoulos B."/>
            <person name="Lipzen A."/>
            <person name="Chen C."/>
            <person name="Yanf M."/>
            <person name="Daum C."/>
            <person name="Ng V."/>
            <person name="Clum A."/>
            <person name="Steindorff A."/>
            <person name="Ohm R."/>
            <person name="Martin F."/>
            <person name="Silar P."/>
            <person name="Natvig D."/>
            <person name="Lalanne C."/>
            <person name="Gautier V."/>
            <person name="Ament-Velasquez S.L."/>
            <person name="Kruys A."/>
            <person name="Hutchinson M.I."/>
            <person name="Powell A.J."/>
            <person name="Barry K."/>
            <person name="Miller A.N."/>
            <person name="Grigoriev I.V."/>
            <person name="Debuchy R."/>
            <person name="Gladieux P."/>
            <person name="Thoren M.H."/>
            <person name="Johannesson H."/>
        </authorList>
    </citation>
    <scope>NUCLEOTIDE SEQUENCE</scope>
    <source>
        <strain evidence="2">PSN324</strain>
    </source>
</reference>
<dbReference type="Proteomes" id="UP001321749">
    <property type="component" value="Unassembled WGS sequence"/>
</dbReference>
<keyword evidence="1" id="KW-1133">Transmembrane helix</keyword>
<organism evidence="2 3">
    <name type="scientific">Cladorrhinum samala</name>
    <dbReference type="NCBI Taxonomy" id="585594"/>
    <lineage>
        <taxon>Eukaryota</taxon>
        <taxon>Fungi</taxon>
        <taxon>Dikarya</taxon>
        <taxon>Ascomycota</taxon>
        <taxon>Pezizomycotina</taxon>
        <taxon>Sordariomycetes</taxon>
        <taxon>Sordariomycetidae</taxon>
        <taxon>Sordariales</taxon>
        <taxon>Podosporaceae</taxon>
        <taxon>Cladorrhinum</taxon>
    </lineage>
</organism>
<evidence type="ECO:0000313" key="3">
    <source>
        <dbReference type="Proteomes" id="UP001321749"/>
    </source>
</evidence>
<reference evidence="2" key="1">
    <citation type="journal article" date="2023" name="Mol. Phylogenet. Evol.">
        <title>Genome-scale phylogeny and comparative genomics of the fungal order Sordariales.</title>
        <authorList>
            <person name="Hensen N."/>
            <person name="Bonometti L."/>
            <person name="Westerberg I."/>
            <person name="Brannstrom I.O."/>
            <person name="Guillou S."/>
            <person name="Cros-Aarteil S."/>
            <person name="Calhoun S."/>
            <person name="Haridas S."/>
            <person name="Kuo A."/>
            <person name="Mondo S."/>
            <person name="Pangilinan J."/>
            <person name="Riley R."/>
            <person name="LaButti K."/>
            <person name="Andreopoulos B."/>
            <person name="Lipzen A."/>
            <person name="Chen C."/>
            <person name="Yan M."/>
            <person name="Daum C."/>
            <person name="Ng V."/>
            <person name="Clum A."/>
            <person name="Steindorff A."/>
            <person name="Ohm R.A."/>
            <person name="Martin F."/>
            <person name="Silar P."/>
            <person name="Natvig D.O."/>
            <person name="Lalanne C."/>
            <person name="Gautier V."/>
            <person name="Ament-Velasquez S.L."/>
            <person name="Kruys A."/>
            <person name="Hutchinson M.I."/>
            <person name="Powell A.J."/>
            <person name="Barry K."/>
            <person name="Miller A.N."/>
            <person name="Grigoriev I.V."/>
            <person name="Debuchy R."/>
            <person name="Gladieux P."/>
            <person name="Hiltunen Thoren M."/>
            <person name="Johannesson H."/>
        </authorList>
    </citation>
    <scope>NUCLEOTIDE SEQUENCE</scope>
    <source>
        <strain evidence="2">PSN324</strain>
    </source>
</reference>
<sequence>MPTYGKACKKVVVISGWIGWLMWWPVSVCAASLVFCCCSRVSVEATKSHPSPSPPHQWPIGYLGAVSFNLSRFTPASSIPSQHAHTIQLAAKLGPISGQLTLYLSQALDVYLLLNTPSNHDKWIT</sequence>
<proteinExistence type="predicted"/>
<evidence type="ECO:0000313" key="2">
    <source>
        <dbReference type="EMBL" id="KAK4460473.1"/>
    </source>
</evidence>
<keyword evidence="1" id="KW-0472">Membrane</keyword>
<dbReference type="AlphaFoldDB" id="A0AAV9HIE8"/>
<name>A0AAV9HIE8_9PEZI</name>
<protein>
    <submittedName>
        <fullName evidence="2">Uncharacterized protein</fullName>
    </submittedName>
</protein>
<accession>A0AAV9HIE8</accession>